<dbReference type="PRINTS" id="PR00410">
    <property type="entry name" value="PHEHYDRXLASE"/>
</dbReference>
<dbReference type="InterPro" id="IPR017927">
    <property type="entry name" value="FAD-bd_FR_type"/>
</dbReference>
<dbReference type="EMBL" id="FOYW01000001">
    <property type="protein sequence ID" value="SFR53760.1"/>
    <property type="molecule type" value="Genomic_DNA"/>
</dbReference>
<keyword evidence="6" id="KW-1185">Reference proteome</keyword>
<dbReference type="SUPFAM" id="SSF63380">
    <property type="entry name" value="Riboflavin synthase domain-like"/>
    <property type="match status" value="1"/>
</dbReference>
<dbReference type="PANTHER" id="PTHR47354">
    <property type="entry name" value="NADH OXIDOREDUCTASE HCR"/>
    <property type="match status" value="1"/>
</dbReference>
<dbReference type="Gene3D" id="2.40.30.10">
    <property type="entry name" value="Translation factors"/>
    <property type="match status" value="1"/>
</dbReference>
<feature type="compositionally biased region" description="Low complexity" evidence="3">
    <location>
        <begin position="88"/>
        <end position="100"/>
    </location>
</feature>
<feature type="compositionally biased region" description="Low complexity" evidence="3">
    <location>
        <begin position="68"/>
        <end position="77"/>
    </location>
</feature>
<dbReference type="GO" id="GO:0051536">
    <property type="term" value="F:iron-sulfur cluster binding"/>
    <property type="evidence" value="ECO:0007669"/>
    <property type="project" value="UniProtKB-KW"/>
</dbReference>
<dbReference type="Pfam" id="PF00175">
    <property type="entry name" value="NAD_binding_1"/>
    <property type="match status" value="1"/>
</dbReference>
<protein>
    <submittedName>
        <fullName evidence="5">Ferredoxin-NADP reductase</fullName>
    </submittedName>
</protein>
<dbReference type="Proteomes" id="UP000198644">
    <property type="component" value="Unassembled WGS sequence"/>
</dbReference>
<evidence type="ECO:0000256" key="1">
    <source>
        <dbReference type="ARBA" id="ARBA00023014"/>
    </source>
</evidence>
<dbReference type="GO" id="GO:0016491">
    <property type="term" value="F:oxidoreductase activity"/>
    <property type="evidence" value="ECO:0007669"/>
    <property type="project" value="InterPro"/>
</dbReference>
<keyword evidence="1" id="KW-0479">Metal-binding</keyword>
<feature type="region of interest" description="Disordered" evidence="3">
    <location>
        <begin position="65"/>
        <end position="109"/>
    </location>
</feature>
<organism evidence="5 6">
    <name type="scientific">Marinobacter daqiaonensis</name>
    <dbReference type="NCBI Taxonomy" id="650891"/>
    <lineage>
        <taxon>Bacteria</taxon>
        <taxon>Pseudomonadati</taxon>
        <taxon>Pseudomonadota</taxon>
        <taxon>Gammaproteobacteria</taxon>
        <taxon>Pseudomonadales</taxon>
        <taxon>Marinobacteraceae</taxon>
        <taxon>Marinobacter</taxon>
    </lineage>
</organism>
<reference evidence="5 6" key="1">
    <citation type="submission" date="2016-10" db="EMBL/GenBank/DDBJ databases">
        <authorList>
            <person name="de Groot N.N."/>
        </authorList>
    </citation>
    <scope>NUCLEOTIDE SEQUENCE [LARGE SCALE GENOMIC DNA]</scope>
    <source>
        <strain evidence="5 6">CGMCC 1.9167</strain>
    </source>
</reference>
<dbReference type="STRING" id="650891.SAMN05216203_1237"/>
<sequence length="343" mass="37432">MAADSDITRTRQSARQSLVELEDLSRRQRECGDQQLRSTLAGINRRKSAQTWRLLEWLRRQETGAGAGAEAPPLTGGSDPASADDGNGEAAPAPEAEPGPSQTGALTRPATTAEGVAVMERRDVTPDLIIFRVPRPQDFQFVAGQSVKVGLGGITRSYSIVSAPHEPFLEFFVELVPGGRMSEKMRQMRAGDPVTLGTPKGGLRFDESYPHQLMVATVTGINPFVSMLRDYLHRGKSGHHFHLLHGASYQREYGYREELEALAAAHPDLLTYVPTVSRPEEAANQGWTGATGRVDTLVEEYLSRHNLTSGNTLIYACGHSGMLAAVGQYVAPLEFQLKTESYD</sequence>
<accession>A0A1I6HHI0</accession>
<dbReference type="InterPro" id="IPR050415">
    <property type="entry name" value="MRET"/>
</dbReference>
<dbReference type="InterPro" id="IPR001433">
    <property type="entry name" value="OxRdtase_FAD/NAD-bd"/>
</dbReference>
<dbReference type="Gene3D" id="3.40.50.80">
    <property type="entry name" value="Nucleotide-binding domain of ferredoxin-NADP reductase (FNR) module"/>
    <property type="match status" value="1"/>
</dbReference>
<dbReference type="RefSeq" id="WP_092009832.1">
    <property type="nucleotide sequence ID" value="NZ_FOYW01000001.1"/>
</dbReference>
<evidence type="ECO:0000256" key="2">
    <source>
        <dbReference type="ARBA" id="ARBA00034078"/>
    </source>
</evidence>
<evidence type="ECO:0000313" key="5">
    <source>
        <dbReference type="EMBL" id="SFR53760.1"/>
    </source>
</evidence>
<dbReference type="InterPro" id="IPR017938">
    <property type="entry name" value="Riboflavin_synthase-like_b-brl"/>
</dbReference>
<dbReference type="Pfam" id="PF00970">
    <property type="entry name" value="FAD_binding_6"/>
    <property type="match status" value="1"/>
</dbReference>
<dbReference type="PRINTS" id="PR00371">
    <property type="entry name" value="FPNCR"/>
</dbReference>
<proteinExistence type="predicted"/>
<keyword evidence="1" id="KW-0411">Iron-sulfur</keyword>
<dbReference type="OrthoDB" id="9784483at2"/>
<evidence type="ECO:0000259" key="4">
    <source>
        <dbReference type="PROSITE" id="PS51384"/>
    </source>
</evidence>
<gene>
    <name evidence="5" type="ORF">SAMN05216203_1237</name>
</gene>
<dbReference type="PROSITE" id="PS51384">
    <property type="entry name" value="FAD_FR"/>
    <property type="match status" value="1"/>
</dbReference>
<dbReference type="InterPro" id="IPR008333">
    <property type="entry name" value="Cbr1-like_FAD-bd_dom"/>
</dbReference>
<evidence type="ECO:0000256" key="3">
    <source>
        <dbReference type="SAM" id="MobiDB-lite"/>
    </source>
</evidence>
<feature type="region of interest" description="Disordered" evidence="3">
    <location>
        <begin position="24"/>
        <end position="43"/>
    </location>
</feature>
<keyword evidence="1" id="KW-0408">Iron</keyword>
<dbReference type="InterPro" id="IPR039261">
    <property type="entry name" value="FNR_nucleotide-bd"/>
</dbReference>
<dbReference type="AlphaFoldDB" id="A0A1I6HHI0"/>
<name>A0A1I6HHI0_9GAMM</name>
<evidence type="ECO:0000313" key="6">
    <source>
        <dbReference type="Proteomes" id="UP000198644"/>
    </source>
</evidence>
<feature type="domain" description="FAD-binding FR-type" evidence="4">
    <location>
        <begin position="111"/>
        <end position="206"/>
    </location>
</feature>
<dbReference type="SUPFAM" id="SSF52343">
    <property type="entry name" value="Ferredoxin reductase-like, C-terminal NADP-linked domain"/>
    <property type="match status" value="1"/>
</dbReference>
<dbReference type="PANTHER" id="PTHR47354:SF5">
    <property type="entry name" value="PROTEIN RFBI"/>
    <property type="match status" value="1"/>
</dbReference>
<dbReference type="InterPro" id="IPR001709">
    <property type="entry name" value="Flavoprot_Pyr_Nucl_cyt_Rdtase"/>
</dbReference>
<comment type="cofactor">
    <cofactor evidence="2">
        <name>[2Fe-2S] cluster</name>
        <dbReference type="ChEBI" id="CHEBI:190135"/>
    </cofactor>
</comment>